<dbReference type="PANTHER" id="PTHR22916">
    <property type="entry name" value="GLYCOSYLTRANSFERASE"/>
    <property type="match status" value="1"/>
</dbReference>
<dbReference type="InterPro" id="IPR001173">
    <property type="entry name" value="Glyco_trans_2-like"/>
</dbReference>
<protein>
    <submittedName>
        <fullName evidence="2">Glycosyltransferase family 2 protein</fullName>
    </submittedName>
</protein>
<organism evidence="2">
    <name type="scientific">Symploca sp. SIO1C4</name>
    <dbReference type="NCBI Taxonomy" id="2607765"/>
    <lineage>
        <taxon>Bacteria</taxon>
        <taxon>Bacillati</taxon>
        <taxon>Cyanobacteriota</taxon>
        <taxon>Cyanophyceae</taxon>
        <taxon>Coleofasciculales</taxon>
        <taxon>Coleofasciculaceae</taxon>
        <taxon>Symploca</taxon>
    </lineage>
</organism>
<dbReference type="Pfam" id="PF00535">
    <property type="entry name" value="Glycos_transf_2"/>
    <property type="match status" value="1"/>
</dbReference>
<feature type="domain" description="Glycosyltransferase 2-like" evidence="1">
    <location>
        <begin position="5"/>
        <end position="164"/>
    </location>
</feature>
<dbReference type="AlphaFoldDB" id="A0A6B3NFQ5"/>
<feature type="non-terminal residue" evidence="2">
    <location>
        <position position="309"/>
    </location>
</feature>
<dbReference type="GO" id="GO:0016758">
    <property type="term" value="F:hexosyltransferase activity"/>
    <property type="evidence" value="ECO:0007669"/>
    <property type="project" value="UniProtKB-ARBA"/>
</dbReference>
<proteinExistence type="predicted"/>
<dbReference type="InterPro" id="IPR029044">
    <property type="entry name" value="Nucleotide-diphossugar_trans"/>
</dbReference>
<dbReference type="EMBL" id="JAAHFQ010000568">
    <property type="protein sequence ID" value="NER30483.1"/>
    <property type="molecule type" value="Genomic_DNA"/>
</dbReference>
<dbReference type="SUPFAM" id="SSF53448">
    <property type="entry name" value="Nucleotide-diphospho-sugar transferases"/>
    <property type="match status" value="1"/>
</dbReference>
<comment type="caution">
    <text evidence="2">The sequence shown here is derived from an EMBL/GenBank/DDBJ whole genome shotgun (WGS) entry which is preliminary data.</text>
</comment>
<evidence type="ECO:0000313" key="2">
    <source>
        <dbReference type="EMBL" id="NER30483.1"/>
    </source>
</evidence>
<dbReference type="Gene3D" id="3.90.550.10">
    <property type="entry name" value="Spore Coat Polysaccharide Biosynthesis Protein SpsA, Chain A"/>
    <property type="match status" value="1"/>
</dbReference>
<dbReference type="CDD" id="cd00761">
    <property type="entry name" value="Glyco_tranf_GTA_type"/>
    <property type="match status" value="1"/>
</dbReference>
<gene>
    <name evidence="2" type="ORF">F6J89_23400</name>
</gene>
<dbReference type="PANTHER" id="PTHR22916:SF3">
    <property type="entry name" value="UDP-GLCNAC:BETAGAL BETA-1,3-N-ACETYLGLUCOSAMINYLTRANSFERASE-LIKE PROTEIN 1"/>
    <property type="match status" value="1"/>
</dbReference>
<reference evidence="2" key="1">
    <citation type="submission" date="2019-11" db="EMBL/GenBank/DDBJ databases">
        <title>Genomic insights into an expanded diversity of filamentous marine cyanobacteria reveals the extraordinary biosynthetic potential of Moorea and Okeania.</title>
        <authorList>
            <person name="Ferreira Leao T."/>
            <person name="Wang M."/>
            <person name="Moss N."/>
            <person name="Da Silva R."/>
            <person name="Sanders J."/>
            <person name="Nurk S."/>
            <person name="Gurevich A."/>
            <person name="Humphrey G."/>
            <person name="Reher R."/>
            <person name="Zhu Q."/>
            <person name="Belda-Ferre P."/>
            <person name="Glukhov E."/>
            <person name="Rex R."/>
            <person name="Dorrestein P.C."/>
            <person name="Knight R."/>
            <person name="Pevzner P."/>
            <person name="Gerwick W.H."/>
            <person name="Gerwick L."/>
        </authorList>
    </citation>
    <scope>NUCLEOTIDE SEQUENCE</scope>
    <source>
        <strain evidence="2">SIO1C4</strain>
    </source>
</reference>
<keyword evidence="2" id="KW-0808">Transferase</keyword>
<accession>A0A6B3NFQ5</accession>
<name>A0A6B3NFQ5_9CYAN</name>
<evidence type="ECO:0000259" key="1">
    <source>
        <dbReference type="Pfam" id="PF00535"/>
    </source>
</evidence>
<sequence length="309" mass="35653">MKKVSIIIPVYRAEQFIAATIQSVLEQTHQNFEVLIVDDGSPDRSIEICQQFKDSRIKIIRQKNRGLSGARNTGIRHAQGEYLAFLDPDDLWLPEKLEKHVQHLNNSPDVGVSFSRSGFINEEGESLGIYQMPMLKNITPQYVICRNPIGNGSAGVFRKEVFEAIKYQDNIHGYVEDFYFDERFRVSQDVECWLRIVFQTSWQLEGIPEALTLYRVNSQGLSSSWQKKLESVEMILEKTHSYAPEFIDKWKKPVKAYYLRYVARRAVSARDGATAVQLFHRAITTHWRILLEEPMRTILTGGAAYLLSF</sequence>